<proteinExistence type="predicted"/>
<comment type="caution">
    <text evidence="3">The sequence shown here is derived from an EMBL/GenBank/DDBJ whole genome shotgun (WGS) entry which is preliminary data.</text>
</comment>
<keyword evidence="1" id="KW-1133">Transmembrane helix</keyword>
<feature type="transmembrane region" description="Helical" evidence="1">
    <location>
        <begin position="39"/>
        <end position="59"/>
    </location>
</feature>
<evidence type="ECO:0000313" key="3">
    <source>
        <dbReference type="EMBL" id="MPM03802.1"/>
    </source>
</evidence>
<dbReference type="AlphaFoldDB" id="A0A644WJ48"/>
<gene>
    <name evidence="3" type="ORF">SDC9_50069</name>
</gene>
<dbReference type="InterPro" id="IPR018649">
    <property type="entry name" value="SHOCT"/>
</dbReference>
<sequence>MRKNIKIKPSRQASIPGFIGGIIFVLIGIFIVIPQFGLFGFFWTSMAVGITITNGINVFSEKGIPSEEIYIESDGYHDRNFENNINQEKELDFEEKLRKLKSLRDDGIISEIEYEAKRIEILNKIK</sequence>
<keyword evidence="1" id="KW-0812">Transmembrane</keyword>
<evidence type="ECO:0000259" key="2">
    <source>
        <dbReference type="Pfam" id="PF09851"/>
    </source>
</evidence>
<name>A0A644WJ48_9ZZZZ</name>
<keyword evidence="1" id="KW-0472">Membrane</keyword>
<dbReference type="EMBL" id="VSSQ01000982">
    <property type="protein sequence ID" value="MPM03802.1"/>
    <property type="molecule type" value="Genomic_DNA"/>
</dbReference>
<accession>A0A644WJ48</accession>
<dbReference type="Pfam" id="PF09851">
    <property type="entry name" value="SHOCT"/>
    <property type="match status" value="1"/>
</dbReference>
<organism evidence="3">
    <name type="scientific">bioreactor metagenome</name>
    <dbReference type="NCBI Taxonomy" id="1076179"/>
    <lineage>
        <taxon>unclassified sequences</taxon>
        <taxon>metagenomes</taxon>
        <taxon>ecological metagenomes</taxon>
    </lineage>
</organism>
<feature type="transmembrane region" description="Helical" evidence="1">
    <location>
        <begin position="12"/>
        <end position="33"/>
    </location>
</feature>
<feature type="domain" description="SHOCT" evidence="2">
    <location>
        <begin position="95"/>
        <end position="122"/>
    </location>
</feature>
<protein>
    <recommendedName>
        <fullName evidence="2">SHOCT domain-containing protein</fullName>
    </recommendedName>
</protein>
<reference evidence="3" key="1">
    <citation type="submission" date="2019-08" db="EMBL/GenBank/DDBJ databases">
        <authorList>
            <person name="Kucharzyk K."/>
            <person name="Murdoch R.W."/>
            <person name="Higgins S."/>
            <person name="Loffler F."/>
        </authorList>
    </citation>
    <scope>NUCLEOTIDE SEQUENCE</scope>
</reference>
<evidence type="ECO:0000256" key="1">
    <source>
        <dbReference type="SAM" id="Phobius"/>
    </source>
</evidence>